<comment type="subcellular location">
    <subcellularLocation>
        <location evidence="1">Membrane</location>
        <topology evidence="1">Multi-pass membrane protein</topology>
    </subcellularLocation>
</comment>
<gene>
    <name evidence="7" type="ORF">C7B45_08055</name>
</gene>
<keyword evidence="4 6" id="KW-1133">Transmembrane helix</keyword>
<feature type="transmembrane region" description="Helical" evidence="6">
    <location>
        <begin position="240"/>
        <end position="258"/>
    </location>
</feature>
<proteinExistence type="inferred from homology"/>
<comment type="similarity">
    <text evidence="2">Belongs to the purine-cytosine permease (2.A.39) family.</text>
</comment>
<name>A0A2T2WIV3_9FIRM</name>
<dbReference type="PANTHER" id="PTHR30569">
    <property type="entry name" value="CYTOSINE TRANSPORTER CODB"/>
    <property type="match status" value="1"/>
</dbReference>
<feature type="transmembrane region" description="Helical" evidence="6">
    <location>
        <begin position="103"/>
        <end position="120"/>
    </location>
</feature>
<dbReference type="GO" id="GO:0015209">
    <property type="term" value="F:cytosine transmembrane transporter activity"/>
    <property type="evidence" value="ECO:0007669"/>
    <property type="project" value="InterPro"/>
</dbReference>
<dbReference type="InterPro" id="IPR001248">
    <property type="entry name" value="Pur-cyt_permease"/>
</dbReference>
<feature type="transmembrane region" description="Helical" evidence="6">
    <location>
        <begin position="342"/>
        <end position="363"/>
    </location>
</feature>
<keyword evidence="5 6" id="KW-0472">Membrane</keyword>
<feature type="transmembrane region" description="Helical" evidence="6">
    <location>
        <begin position="375"/>
        <end position="395"/>
    </location>
</feature>
<dbReference type="EMBL" id="PXYV01000021">
    <property type="protein sequence ID" value="PSR22168.1"/>
    <property type="molecule type" value="Genomic_DNA"/>
</dbReference>
<evidence type="ECO:0000256" key="2">
    <source>
        <dbReference type="ARBA" id="ARBA00008974"/>
    </source>
</evidence>
<organism evidence="7 8">
    <name type="scientific">Sulfobacillus acidophilus</name>
    <dbReference type="NCBI Taxonomy" id="53633"/>
    <lineage>
        <taxon>Bacteria</taxon>
        <taxon>Bacillati</taxon>
        <taxon>Bacillota</taxon>
        <taxon>Clostridia</taxon>
        <taxon>Eubacteriales</taxon>
        <taxon>Clostridiales Family XVII. Incertae Sedis</taxon>
        <taxon>Sulfobacillus</taxon>
    </lineage>
</organism>
<feature type="transmembrane region" description="Helical" evidence="6">
    <location>
        <begin position="141"/>
        <end position="159"/>
    </location>
</feature>
<accession>A0A2T2WIV3</accession>
<evidence type="ECO:0000256" key="5">
    <source>
        <dbReference type="ARBA" id="ARBA00023136"/>
    </source>
</evidence>
<feature type="transmembrane region" description="Helical" evidence="6">
    <location>
        <begin position="318"/>
        <end position="336"/>
    </location>
</feature>
<evidence type="ECO:0000313" key="8">
    <source>
        <dbReference type="Proteomes" id="UP000241848"/>
    </source>
</evidence>
<feature type="transmembrane region" description="Helical" evidence="6">
    <location>
        <begin position="165"/>
        <end position="187"/>
    </location>
</feature>
<dbReference type="PANTHER" id="PTHR30569:SF0">
    <property type="entry name" value="CYTOSINE PERMEASE"/>
    <property type="match status" value="1"/>
</dbReference>
<dbReference type="Pfam" id="PF02133">
    <property type="entry name" value="Transp_cyt_pur"/>
    <property type="match status" value="1"/>
</dbReference>
<feature type="transmembrane region" description="Helical" evidence="6">
    <location>
        <begin position="265"/>
        <end position="283"/>
    </location>
</feature>
<feature type="transmembrane region" description="Helical" evidence="6">
    <location>
        <begin position="199"/>
        <end position="220"/>
    </location>
</feature>
<dbReference type="InterPro" id="IPR030191">
    <property type="entry name" value="CodB"/>
</dbReference>
<dbReference type="Gene3D" id="1.10.4160.10">
    <property type="entry name" value="Hydantoin permease"/>
    <property type="match status" value="1"/>
</dbReference>
<keyword evidence="3 6" id="KW-0812">Transmembrane</keyword>
<evidence type="ECO:0000313" key="7">
    <source>
        <dbReference type="EMBL" id="PSR22168.1"/>
    </source>
</evidence>
<reference evidence="7 8" key="1">
    <citation type="journal article" date="2014" name="BMC Genomics">
        <title>Comparison of environmental and isolate Sulfobacillus genomes reveals diverse carbon, sulfur, nitrogen, and hydrogen metabolisms.</title>
        <authorList>
            <person name="Justice N.B."/>
            <person name="Norman A."/>
            <person name="Brown C.T."/>
            <person name="Singh A."/>
            <person name="Thomas B.C."/>
            <person name="Banfield J.F."/>
        </authorList>
    </citation>
    <scope>NUCLEOTIDE SEQUENCE [LARGE SCALE GENOMIC DNA]</scope>
    <source>
        <strain evidence="7">AMDSBA3</strain>
    </source>
</reference>
<comment type="caution">
    <text evidence="7">The sequence shown here is derived from an EMBL/GenBank/DDBJ whole genome shotgun (WGS) entry which is preliminary data.</text>
</comment>
<sequence length="423" mass="44320">MEEVLATGRLSESSDDFPLTPVPKSRDLAWWSIAIMRFGQFTTLAQLLMGATLGYSMGLVPAGIALGIGTLILLAVAIPMGIIGVDTGFATAKVTRNTGLGPWGSGVFSLVIGLSVMGWFGVQNGLFAQGIVQLAGLGPEWLWTLIAGLTVTALVYAGILAMGWLAYVTVPLFLTMMVMGLSHLIHARHPVMLWHGPGGSPLGIAAAVTVVVGSFITGAVLSPDMTRFHRNRPDVVKQTVATFVVGNVLIAGVGIVFAQWARSSNLTGALAAALVGVAGWLLFITSTVKVSDWDIYGAALALVNGLDLLGMRHVRRKTMSVVVGAVGTVAGMLGLVHAFEPFLLIMGVAVPPVAGIVIIDYFYFRRRGGGRDGRLIDQVIAFLAWMVGFGVGLAVPWGIGALNSLFAAGIIYSVGRGLLARLA</sequence>
<dbReference type="Proteomes" id="UP000241848">
    <property type="component" value="Unassembled WGS sequence"/>
</dbReference>
<feature type="transmembrane region" description="Helical" evidence="6">
    <location>
        <begin position="60"/>
        <end position="83"/>
    </location>
</feature>
<evidence type="ECO:0000256" key="1">
    <source>
        <dbReference type="ARBA" id="ARBA00004141"/>
    </source>
</evidence>
<dbReference type="GO" id="GO:0005886">
    <property type="term" value="C:plasma membrane"/>
    <property type="evidence" value="ECO:0007669"/>
    <property type="project" value="TreeGrafter"/>
</dbReference>
<evidence type="ECO:0000256" key="6">
    <source>
        <dbReference type="SAM" id="Phobius"/>
    </source>
</evidence>
<evidence type="ECO:0000256" key="3">
    <source>
        <dbReference type="ARBA" id="ARBA00022692"/>
    </source>
</evidence>
<evidence type="ECO:0000256" key="4">
    <source>
        <dbReference type="ARBA" id="ARBA00022989"/>
    </source>
</evidence>
<dbReference type="AlphaFoldDB" id="A0A2T2WIV3"/>
<protein>
    <submittedName>
        <fullName evidence="7">Cytosine permease</fullName>
    </submittedName>
</protein>